<dbReference type="RefSeq" id="WP_187245106.1">
    <property type="nucleotide sequence ID" value="NZ_BAAAOK010000037.1"/>
</dbReference>
<dbReference type="EMBL" id="JABVEC010000016">
    <property type="protein sequence ID" value="MBC6468108.1"/>
    <property type="molecule type" value="Genomic_DNA"/>
</dbReference>
<accession>A0ABR7LTV8</accession>
<protein>
    <submittedName>
        <fullName evidence="3">Uncharacterized protein</fullName>
    </submittedName>
</protein>
<evidence type="ECO:0000256" key="2">
    <source>
        <dbReference type="SAM" id="Phobius"/>
    </source>
</evidence>
<evidence type="ECO:0000313" key="4">
    <source>
        <dbReference type="Proteomes" id="UP000805614"/>
    </source>
</evidence>
<feature type="transmembrane region" description="Helical" evidence="2">
    <location>
        <begin position="80"/>
        <end position="101"/>
    </location>
</feature>
<keyword evidence="2" id="KW-1133">Transmembrane helix</keyword>
<gene>
    <name evidence="3" type="ORF">HKK74_21810</name>
</gene>
<keyword evidence="2" id="KW-0812">Transmembrane</keyword>
<feature type="region of interest" description="Disordered" evidence="1">
    <location>
        <begin position="106"/>
        <end position="163"/>
    </location>
</feature>
<reference evidence="3 4" key="1">
    <citation type="submission" date="2020-06" db="EMBL/GenBank/DDBJ databases">
        <title>Actinomadura xiongansis sp. nov., isolated from soil of Baiyangdian.</title>
        <authorList>
            <person name="Zhang X."/>
        </authorList>
    </citation>
    <scope>NUCLEOTIDE SEQUENCE [LARGE SCALE GENOMIC DNA]</scope>
    <source>
        <strain evidence="3 4">HBUM206468</strain>
    </source>
</reference>
<evidence type="ECO:0000256" key="1">
    <source>
        <dbReference type="SAM" id="MobiDB-lite"/>
    </source>
</evidence>
<feature type="compositionally biased region" description="Low complexity" evidence="1">
    <location>
        <begin position="213"/>
        <end position="223"/>
    </location>
</feature>
<comment type="caution">
    <text evidence="3">The sequence shown here is derived from an EMBL/GenBank/DDBJ whole genome shotgun (WGS) entry which is preliminary data.</text>
</comment>
<organism evidence="3 4">
    <name type="scientific">Actinomadura alba</name>
    <dbReference type="NCBI Taxonomy" id="406431"/>
    <lineage>
        <taxon>Bacteria</taxon>
        <taxon>Bacillati</taxon>
        <taxon>Actinomycetota</taxon>
        <taxon>Actinomycetes</taxon>
        <taxon>Streptosporangiales</taxon>
        <taxon>Thermomonosporaceae</taxon>
        <taxon>Actinomadura</taxon>
    </lineage>
</organism>
<feature type="compositionally biased region" description="Low complexity" evidence="1">
    <location>
        <begin position="150"/>
        <end position="163"/>
    </location>
</feature>
<sequence length="272" mass="28252">MSIRRRRISGRRAERLLRDAAFGSQTDPDPLIRSLATATVPTPDAESAAEEAAVAAFRMARHAHPHTKDSTVRSRLAKLLTAKVATVAFATTAIGVVAFAAGTGGLPGQKQHADQPPADTPGNSRPIGTPSMPATGTVAPAPSPSPSKSPSPSLSLSLSPSTSPSLARLCRAYEQNKERGKALDRPALSTLITAAGGENKIAGYCATLLPTTPGKKPMPTTKGQVNKPTAKPHLPLHPFDRQVSAPSAVTDADPVLPRTGACTRCTELDTGR</sequence>
<keyword evidence="2" id="KW-0472">Membrane</keyword>
<feature type="region of interest" description="Disordered" evidence="1">
    <location>
        <begin position="213"/>
        <end position="256"/>
    </location>
</feature>
<name>A0ABR7LTV8_9ACTN</name>
<evidence type="ECO:0000313" key="3">
    <source>
        <dbReference type="EMBL" id="MBC6468108.1"/>
    </source>
</evidence>
<keyword evidence="4" id="KW-1185">Reference proteome</keyword>
<dbReference type="Proteomes" id="UP000805614">
    <property type="component" value="Unassembled WGS sequence"/>
</dbReference>
<proteinExistence type="predicted"/>